<evidence type="ECO:0000313" key="3">
    <source>
        <dbReference type="EMBL" id="MBV0923412.1"/>
    </source>
</evidence>
<organism evidence="3 4">
    <name type="scientific">Haloarcula limicola</name>
    <dbReference type="NCBI Taxonomy" id="1429915"/>
    <lineage>
        <taxon>Archaea</taxon>
        <taxon>Methanobacteriati</taxon>
        <taxon>Methanobacteriota</taxon>
        <taxon>Stenosarchaea group</taxon>
        <taxon>Halobacteria</taxon>
        <taxon>Halobacteriales</taxon>
        <taxon>Haloarculaceae</taxon>
        <taxon>Haloarcula</taxon>
    </lineage>
</organism>
<dbReference type="InterPro" id="IPR029032">
    <property type="entry name" value="AhpD-like"/>
</dbReference>
<evidence type="ECO:0000256" key="1">
    <source>
        <dbReference type="SAM" id="Coils"/>
    </source>
</evidence>
<dbReference type="GO" id="GO:0051920">
    <property type="term" value="F:peroxiredoxin activity"/>
    <property type="evidence" value="ECO:0007669"/>
    <property type="project" value="InterPro"/>
</dbReference>
<name>A0A8J8C2R6_9EURY</name>
<dbReference type="InterPro" id="IPR004675">
    <property type="entry name" value="AhpD_core"/>
</dbReference>
<evidence type="ECO:0000313" key="4">
    <source>
        <dbReference type="Proteomes" id="UP000766550"/>
    </source>
</evidence>
<protein>
    <submittedName>
        <fullName evidence="3">Carboxymuconolactone decarboxylase family protein</fullName>
    </submittedName>
</protein>
<dbReference type="NCBIfam" id="TIGR00778">
    <property type="entry name" value="ahpD_dom"/>
    <property type="match status" value="1"/>
</dbReference>
<dbReference type="PANTHER" id="PTHR33930">
    <property type="entry name" value="ALKYL HYDROPEROXIDE REDUCTASE AHPD"/>
    <property type="match status" value="1"/>
</dbReference>
<dbReference type="PANTHER" id="PTHR33930:SF2">
    <property type="entry name" value="BLR3452 PROTEIN"/>
    <property type="match status" value="1"/>
</dbReference>
<dbReference type="EMBL" id="JAHQXF010000001">
    <property type="protein sequence ID" value="MBV0923412.1"/>
    <property type="molecule type" value="Genomic_DNA"/>
</dbReference>
<dbReference type="OrthoDB" id="111898at2157"/>
<dbReference type="SUPFAM" id="SSF69118">
    <property type="entry name" value="AhpD-like"/>
    <property type="match status" value="1"/>
</dbReference>
<gene>
    <name evidence="3" type="ORF">KTS45_04295</name>
</gene>
<sequence>MATQESPTDVEQEITDTFGMVPTPLDSIPEDDMAGEWHFFRKYTVGESEIPPKYRELMGLAVAANIKCPYCIHFHRKAAAMHGATDEELEEVVSLASLTSRYSAMIHALEYDLDQFKDEVAEMAEHLEAQAADD</sequence>
<dbReference type="Gene3D" id="1.20.1290.10">
    <property type="entry name" value="AhpD-like"/>
    <property type="match status" value="1"/>
</dbReference>
<proteinExistence type="predicted"/>
<feature type="domain" description="Carboxymuconolactone decarboxylase-like" evidence="2">
    <location>
        <begin position="40"/>
        <end position="110"/>
    </location>
</feature>
<accession>A0A8J8C2R6</accession>
<dbReference type="Proteomes" id="UP000766550">
    <property type="component" value="Unassembled WGS sequence"/>
</dbReference>
<dbReference type="RefSeq" id="WP_162316545.1">
    <property type="nucleotide sequence ID" value="NZ_JAHQXF010000001.1"/>
</dbReference>
<evidence type="ECO:0000259" key="2">
    <source>
        <dbReference type="Pfam" id="PF02627"/>
    </source>
</evidence>
<keyword evidence="4" id="KW-1185">Reference proteome</keyword>
<keyword evidence="1" id="KW-0175">Coiled coil</keyword>
<comment type="caution">
    <text evidence="3">The sequence shown here is derived from an EMBL/GenBank/DDBJ whole genome shotgun (WGS) entry which is preliminary data.</text>
</comment>
<dbReference type="Pfam" id="PF02627">
    <property type="entry name" value="CMD"/>
    <property type="match status" value="1"/>
</dbReference>
<dbReference type="InterPro" id="IPR003779">
    <property type="entry name" value="CMD-like"/>
</dbReference>
<feature type="coiled-coil region" evidence="1">
    <location>
        <begin position="106"/>
        <end position="133"/>
    </location>
</feature>
<reference evidence="3 4" key="1">
    <citation type="submission" date="2021-06" db="EMBL/GenBank/DDBJ databases">
        <title>New haloarchaea isolates fom saline soil.</title>
        <authorList>
            <person name="Duran-Viseras A."/>
            <person name="Sanchez-Porro C.S."/>
            <person name="Ventosa A."/>
        </authorList>
    </citation>
    <scope>NUCLEOTIDE SEQUENCE [LARGE SCALE GENOMIC DNA]</scope>
    <source>
        <strain evidence="3 4">JCM 183640</strain>
    </source>
</reference>
<dbReference type="AlphaFoldDB" id="A0A8J8C2R6"/>